<evidence type="ECO:0000313" key="3">
    <source>
        <dbReference type="Proteomes" id="UP001500920"/>
    </source>
</evidence>
<comment type="caution">
    <text evidence="2">The sequence shown here is derived from an EMBL/GenBank/DDBJ whole genome shotgun (WGS) entry which is preliminary data.</text>
</comment>
<dbReference type="Proteomes" id="UP001500920">
    <property type="component" value="Unassembled WGS sequence"/>
</dbReference>
<dbReference type="EMBL" id="BAABCK010000067">
    <property type="protein sequence ID" value="GAA3731679.1"/>
    <property type="molecule type" value="Genomic_DNA"/>
</dbReference>
<feature type="transmembrane region" description="Helical" evidence="1">
    <location>
        <begin position="28"/>
        <end position="50"/>
    </location>
</feature>
<reference evidence="3" key="1">
    <citation type="journal article" date="2019" name="Int. J. Syst. Evol. Microbiol.">
        <title>The Global Catalogue of Microorganisms (GCM) 10K type strain sequencing project: providing services to taxonomists for standard genome sequencing and annotation.</title>
        <authorList>
            <consortium name="The Broad Institute Genomics Platform"/>
            <consortium name="The Broad Institute Genome Sequencing Center for Infectious Disease"/>
            <person name="Wu L."/>
            <person name="Ma J."/>
        </authorList>
    </citation>
    <scope>NUCLEOTIDE SEQUENCE [LARGE SCALE GENOMIC DNA]</scope>
    <source>
        <strain evidence="3">JCM 16981</strain>
    </source>
</reference>
<evidence type="ECO:0000256" key="1">
    <source>
        <dbReference type="SAM" id="Phobius"/>
    </source>
</evidence>
<sequence length="56" mass="6238">MTRFLLSLILMGIVTLAIYWLLTSLAPSFGSFAIPVSLLLGITIGFYIYITIDNRL</sequence>
<evidence type="ECO:0000313" key="2">
    <source>
        <dbReference type="EMBL" id="GAA3731679.1"/>
    </source>
</evidence>
<dbReference type="RefSeq" id="WP_344703996.1">
    <property type="nucleotide sequence ID" value="NZ_BAABCK010000067.1"/>
</dbReference>
<organism evidence="2 3">
    <name type="scientific">Salinicoccus jeotgali</name>
    <dbReference type="NCBI Taxonomy" id="381634"/>
    <lineage>
        <taxon>Bacteria</taxon>
        <taxon>Bacillati</taxon>
        <taxon>Bacillota</taxon>
        <taxon>Bacilli</taxon>
        <taxon>Bacillales</taxon>
        <taxon>Staphylococcaceae</taxon>
        <taxon>Salinicoccus</taxon>
    </lineage>
</organism>
<feature type="transmembrane region" description="Helical" evidence="1">
    <location>
        <begin position="5"/>
        <end position="22"/>
    </location>
</feature>
<protein>
    <submittedName>
        <fullName evidence="2">Uncharacterized protein</fullName>
    </submittedName>
</protein>
<keyword evidence="1" id="KW-0472">Membrane</keyword>
<name>A0ABP7F599_9STAP</name>
<proteinExistence type="predicted"/>
<keyword evidence="1" id="KW-0812">Transmembrane</keyword>
<gene>
    <name evidence="2" type="ORF">GCM10022378_19930</name>
</gene>
<accession>A0ABP7F599</accession>
<keyword evidence="1" id="KW-1133">Transmembrane helix</keyword>
<keyword evidence="3" id="KW-1185">Reference proteome</keyword>